<comment type="caution">
    <text evidence="2">The sequence shown here is derived from an EMBL/GenBank/DDBJ whole genome shotgun (WGS) entry which is preliminary data.</text>
</comment>
<evidence type="ECO:0000256" key="1">
    <source>
        <dbReference type="SAM" id="MobiDB-lite"/>
    </source>
</evidence>
<evidence type="ECO:0000313" key="3">
    <source>
        <dbReference type="Proteomes" id="UP001140094"/>
    </source>
</evidence>
<dbReference type="AlphaFoldDB" id="A0A9W8HLW0"/>
<keyword evidence="3" id="KW-1185">Reference proteome</keyword>
<organism evidence="2 3">
    <name type="scientific">Coemansia guatemalensis</name>
    <dbReference type="NCBI Taxonomy" id="2761395"/>
    <lineage>
        <taxon>Eukaryota</taxon>
        <taxon>Fungi</taxon>
        <taxon>Fungi incertae sedis</taxon>
        <taxon>Zoopagomycota</taxon>
        <taxon>Kickxellomycotina</taxon>
        <taxon>Kickxellomycetes</taxon>
        <taxon>Kickxellales</taxon>
        <taxon>Kickxellaceae</taxon>
        <taxon>Coemansia</taxon>
    </lineage>
</organism>
<gene>
    <name evidence="2" type="ORF">H4R20_006922</name>
</gene>
<feature type="region of interest" description="Disordered" evidence="1">
    <location>
        <begin position="1"/>
        <end position="134"/>
    </location>
</feature>
<feature type="compositionally biased region" description="Low complexity" evidence="1">
    <location>
        <begin position="82"/>
        <end position="93"/>
    </location>
</feature>
<feature type="non-terminal residue" evidence="2">
    <location>
        <position position="134"/>
    </location>
</feature>
<sequence length="134" mass="14558">YQQQHQQAGAVAQASNRGVSTVSAVPPATPNAANSRLRFGNTNITSWTLGSAGNSDSSYDTSSRSYGGGNTYQLHRADNDAQQPLPRSQQSSRGSHRFAKPVFATPQWQRPSNQQQQPQRQDPVDFSKSGRANI</sequence>
<feature type="compositionally biased region" description="Polar residues" evidence="1">
    <location>
        <begin position="40"/>
        <end position="49"/>
    </location>
</feature>
<dbReference type="EMBL" id="JANBUO010003403">
    <property type="protein sequence ID" value="KAJ2791012.1"/>
    <property type="molecule type" value="Genomic_DNA"/>
</dbReference>
<feature type="compositionally biased region" description="Low complexity" evidence="1">
    <location>
        <begin position="1"/>
        <end position="14"/>
    </location>
</feature>
<proteinExistence type="predicted"/>
<dbReference type="Proteomes" id="UP001140094">
    <property type="component" value="Unassembled WGS sequence"/>
</dbReference>
<evidence type="ECO:0000313" key="2">
    <source>
        <dbReference type="EMBL" id="KAJ2791012.1"/>
    </source>
</evidence>
<reference evidence="2" key="1">
    <citation type="submission" date="2022-07" db="EMBL/GenBank/DDBJ databases">
        <title>Phylogenomic reconstructions and comparative analyses of Kickxellomycotina fungi.</title>
        <authorList>
            <person name="Reynolds N.K."/>
            <person name="Stajich J.E."/>
            <person name="Barry K."/>
            <person name="Grigoriev I.V."/>
            <person name="Crous P."/>
            <person name="Smith M.E."/>
        </authorList>
    </citation>
    <scope>NUCLEOTIDE SEQUENCE</scope>
    <source>
        <strain evidence="2">NRRL 1565</strain>
    </source>
</reference>
<feature type="compositionally biased region" description="Low complexity" evidence="1">
    <location>
        <begin position="51"/>
        <end position="65"/>
    </location>
</feature>
<name>A0A9W8HLW0_9FUNG</name>
<feature type="non-terminal residue" evidence="2">
    <location>
        <position position="1"/>
    </location>
</feature>
<accession>A0A9W8HLW0</accession>
<protein>
    <submittedName>
        <fullName evidence="2">Uncharacterized protein</fullName>
    </submittedName>
</protein>
<feature type="compositionally biased region" description="Low complexity" evidence="1">
    <location>
        <begin position="106"/>
        <end position="121"/>
    </location>
</feature>